<sequence>MRKLQQVALVVAAAGGLSTIGSGVSSATPVGYGAAPPPVPQQDPQASAWSGSQATSSASGSYAYPQQAAPQDAPQVNPQINPQLSPQLSPEISPQATPAQQDQNNLFRPFQECSPAALLDADLPVSLLAASQTRGVTCHQHNHQANAFATASGH</sequence>
<name>A0ABY4MD55_9ACTN</name>
<organism evidence="3 4">
    <name type="scientific">Streptomyces halobius</name>
    <dbReference type="NCBI Taxonomy" id="2879846"/>
    <lineage>
        <taxon>Bacteria</taxon>
        <taxon>Bacillati</taxon>
        <taxon>Actinomycetota</taxon>
        <taxon>Actinomycetes</taxon>
        <taxon>Kitasatosporales</taxon>
        <taxon>Streptomycetaceae</taxon>
        <taxon>Streptomyces</taxon>
    </lineage>
</organism>
<evidence type="ECO:0000256" key="2">
    <source>
        <dbReference type="SAM" id="SignalP"/>
    </source>
</evidence>
<keyword evidence="4" id="KW-1185">Reference proteome</keyword>
<feature type="compositionally biased region" description="Polar residues" evidence="1">
    <location>
        <begin position="19"/>
        <end position="28"/>
    </location>
</feature>
<keyword evidence="2" id="KW-0732">Signal</keyword>
<proteinExistence type="predicted"/>
<evidence type="ECO:0000313" key="4">
    <source>
        <dbReference type="Proteomes" id="UP000830115"/>
    </source>
</evidence>
<feature type="chain" id="PRO_5047272493" evidence="2">
    <location>
        <begin position="28"/>
        <end position="154"/>
    </location>
</feature>
<protein>
    <submittedName>
        <fullName evidence="3">Uncharacterized protein</fullName>
    </submittedName>
</protein>
<dbReference type="Proteomes" id="UP000830115">
    <property type="component" value="Chromosome"/>
</dbReference>
<gene>
    <name evidence="3" type="ORF">K9S39_27120</name>
</gene>
<reference evidence="3" key="1">
    <citation type="submission" date="2021-10" db="EMBL/GenBank/DDBJ databases">
        <title>Streptomyces nigrumlapis sp.nov.,an antimicrobial producing actinobacterium isolated from Black Gobi rocks.</title>
        <authorList>
            <person name="Wen Y."/>
            <person name="Zhang W."/>
            <person name="Liu X.G."/>
        </authorList>
    </citation>
    <scope>NUCLEOTIDE SEQUENCE</scope>
    <source>
        <strain evidence="3">ST13-2-2</strain>
    </source>
</reference>
<feature type="region of interest" description="Disordered" evidence="1">
    <location>
        <begin position="19"/>
        <end position="104"/>
    </location>
</feature>
<feature type="signal peptide" evidence="2">
    <location>
        <begin position="1"/>
        <end position="27"/>
    </location>
</feature>
<feature type="compositionally biased region" description="Polar residues" evidence="1">
    <location>
        <begin position="80"/>
        <end position="104"/>
    </location>
</feature>
<feature type="compositionally biased region" description="Low complexity" evidence="1">
    <location>
        <begin position="42"/>
        <end position="79"/>
    </location>
</feature>
<evidence type="ECO:0000313" key="3">
    <source>
        <dbReference type="EMBL" id="UQA95038.1"/>
    </source>
</evidence>
<dbReference type="RefSeq" id="WP_248865893.1">
    <property type="nucleotide sequence ID" value="NZ_CP086322.1"/>
</dbReference>
<accession>A0ABY4MD55</accession>
<evidence type="ECO:0000256" key="1">
    <source>
        <dbReference type="SAM" id="MobiDB-lite"/>
    </source>
</evidence>
<dbReference type="EMBL" id="CP086322">
    <property type="protein sequence ID" value="UQA95038.1"/>
    <property type="molecule type" value="Genomic_DNA"/>
</dbReference>